<organism evidence="2 3">
    <name type="scientific">Rhizoctonia solani AG-3 Rhs1AP</name>
    <dbReference type="NCBI Taxonomy" id="1086054"/>
    <lineage>
        <taxon>Eukaryota</taxon>
        <taxon>Fungi</taxon>
        <taxon>Dikarya</taxon>
        <taxon>Basidiomycota</taxon>
        <taxon>Agaricomycotina</taxon>
        <taxon>Agaricomycetes</taxon>
        <taxon>Cantharellales</taxon>
        <taxon>Ceratobasidiaceae</taxon>
        <taxon>Rhizoctonia</taxon>
    </lineage>
</organism>
<proteinExistence type="predicted"/>
<accession>X8JGV0</accession>
<sequence>MRNQVHHSVPFLNGQDDIPRSDDEEDSRSMSLPQQQAAPEPSQGGPDPPTPVDPLLISNTTTLDGTQPLALVLGPTAQITPVLANPELPIPEKPSTPTTIAGVGNDMGFNQRAAVNVEMVNNQFDETGMEDTNVPGRSNCDTTEEEHEPPAGPPLPVPIPIQNPSIHSLNNLEQRQNERRSRLALSKNVLLYGPSKRHAHGYVSDLYARTKPQIYTPNPKASNGPDNAKKYQGSFSIAEQLMMYPVEHSMLYDLICIDPFPVDDTTVTRGFAFAHSVISARLNGKDSSHASHSLRRFMMNKLSRKRNSMLALVQRGILDKYQLPSDVGFDDLDAYHRVIDLITKKAPS</sequence>
<feature type="region of interest" description="Disordered" evidence="1">
    <location>
        <begin position="1"/>
        <end position="61"/>
    </location>
</feature>
<protein>
    <submittedName>
        <fullName evidence="2">Uncharacterized protein</fullName>
    </submittedName>
</protein>
<dbReference type="Proteomes" id="UP000030108">
    <property type="component" value="Unassembled WGS sequence"/>
</dbReference>
<name>X8JGV0_9AGAM</name>
<evidence type="ECO:0000313" key="3">
    <source>
        <dbReference type="Proteomes" id="UP000030108"/>
    </source>
</evidence>
<dbReference type="EMBL" id="JATN01000317">
    <property type="protein sequence ID" value="EUC62899.1"/>
    <property type="molecule type" value="Genomic_DNA"/>
</dbReference>
<evidence type="ECO:0000313" key="2">
    <source>
        <dbReference type="EMBL" id="EUC62899.1"/>
    </source>
</evidence>
<comment type="caution">
    <text evidence="2">The sequence shown here is derived from an EMBL/GenBank/DDBJ whole genome shotgun (WGS) entry which is preliminary data.</text>
</comment>
<gene>
    <name evidence="2" type="ORF">RSOL_461580</name>
</gene>
<feature type="non-terminal residue" evidence="2">
    <location>
        <position position="348"/>
    </location>
</feature>
<feature type="region of interest" description="Disordered" evidence="1">
    <location>
        <begin position="127"/>
        <end position="155"/>
    </location>
</feature>
<dbReference type="OrthoDB" id="3287380at2759"/>
<reference evidence="3" key="1">
    <citation type="journal article" date="2014" name="Genome Announc.">
        <title>Draft genome sequence of the plant-pathogenic soil fungus Rhizoctonia solani anastomosis group 3 strain Rhs1AP.</title>
        <authorList>
            <person name="Cubeta M.A."/>
            <person name="Thomas E."/>
            <person name="Dean R.A."/>
            <person name="Jabaji S."/>
            <person name="Neate S.M."/>
            <person name="Tavantzis S."/>
            <person name="Toda T."/>
            <person name="Vilgalys R."/>
            <person name="Bharathan N."/>
            <person name="Fedorova-Abrams N."/>
            <person name="Pakala S.B."/>
            <person name="Pakala S.M."/>
            <person name="Zafar N."/>
            <person name="Joardar V."/>
            <person name="Losada L."/>
            <person name="Nierman W.C."/>
        </authorList>
    </citation>
    <scope>NUCLEOTIDE SEQUENCE [LARGE SCALE GENOMIC DNA]</scope>
    <source>
        <strain evidence="3">AG-3</strain>
    </source>
</reference>
<dbReference type="AlphaFoldDB" id="X8JGV0"/>
<evidence type="ECO:0000256" key="1">
    <source>
        <dbReference type="SAM" id="MobiDB-lite"/>
    </source>
</evidence>